<dbReference type="InterPro" id="IPR036866">
    <property type="entry name" value="RibonucZ/Hydroxyglut_hydro"/>
</dbReference>
<evidence type="ECO:0000256" key="7">
    <source>
        <dbReference type="ARBA" id="ARBA00034301"/>
    </source>
</evidence>
<evidence type="ECO:0000313" key="10">
    <source>
        <dbReference type="EMBL" id="AYB48113.1"/>
    </source>
</evidence>
<reference evidence="10 11" key="1">
    <citation type="submission" date="2018-09" db="EMBL/GenBank/DDBJ databases">
        <title>Genome Sequence of Paenibacillus lautus Strain E7593-69, Azo Dye-Degrading Bacteria, Isolated from Commercial Tattoo Inks.</title>
        <authorList>
            <person name="Nho S.W."/>
            <person name="Kim S.-J."/>
            <person name="Kweon O."/>
            <person name="Cerniglia C.E."/>
        </authorList>
    </citation>
    <scope>NUCLEOTIDE SEQUENCE [LARGE SCALE GENOMIC DNA]</scope>
    <source>
        <strain evidence="10 11">E7593-69</strain>
        <plasmid evidence="10 11">pAZOPL1</plasmid>
    </source>
</reference>
<evidence type="ECO:0000256" key="3">
    <source>
        <dbReference type="ARBA" id="ARBA00022723"/>
    </source>
</evidence>
<dbReference type="CDD" id="cd07729">
    <property type="entry name" value="AHL_lactonase_MBL-fold"/>
    <property type="match status" value="1"/>
</dbReference>
<dbReference type="Gene3D" id="3.60.15.10">
    <property type="entry name" value="Ribonuclease Z/Hydroxyacylglutathione hydrolase-like"/>
    <property type="match status" value="1"/>
</dbReference>
<comment type="similarity">
    <text evidence="2">Belongs to the metallo-beta-lactamase superfamily.</text>
</comment>
<accession>A0A385TXA8</accession>
<name>A0A385TXA8_PAELA</name>
<proteinExistence type="inferred from homology"/>
<evidence type="ECO:0000259" key="9">
    <source>
        <dbReference type="SMART" id="SM00849"/>
    </source>
</evidence>
<keyword evidence="4" id="KW-0378">Hydrolase</keyword>
<evidence type="ECO:0000256" key="6">
    <source>
        <dbReference type="ARBA" id="ARBA00034221"/>
    </source>
</evidence>
<dbReference type="KEGG" id="plw:D5F53_32875"/>
<comment type="catalytic activity">
    <reaction evidence="8">
        <text>3',5'-cyclic UMP + H2O = UMP + H(+)</text>
        <dbReference type="Rhea" id="RHEA:70575"/>
        <dbReference type="ChEBI" id="CHEBI:15377"/>
        <dbReference type="ChEBI" id="CHEBI:15378"/>
        <dbReference type="ChEBI" id="CHEBI:57865"/>
        <dbReference type="ChEBI" id="CHEBI:184387"/>
    </reaction>
    <physiologicalReaction direction="left-to-right" evidence="8">
        <dbReference type="Rhea" id="RHEA:70576"/>
    </physiologicalReaction>
</comment>
<sequence>MILETPTFRVHRIQTGAVRVHPQQVEGSKFNRSIWILTSRKWTEWLPINTYLIEHPKGLVLFDTGEDPSVNEPDFYPWWAPQYRKMCQFKIRESESVTEGILRLGFSPDDVRYVILSHLHSDHVGGIARLTKSEFVISEREWADGQRFGATFMHGYQKHRFYNPDYKYQIIHHEKMNQAGAFINGYDLIGDGSLVIVPTPGHTFGHQSLLVNGRQPVCLAGDAIYTQSQFKREVADGVADDKKAAVTTMNQLREWSKRNGGAPILSTHDPDAGVLLSRRNGMI</sequence>
<keyword evidence="5" id="KW-0862">Zinc</keyword>
<dbReference type="PANTHER" id="PTHR42978">
    <property type="entry name" value="QUORUM-QUENCHING LACTONASE YTNP-RELATED-RELATED"/>
    <property type="match status" value="1"/>
</dbReference>
<dbReference type="InterPro" id="IPR051013">
    <property type="entry name" value="MBL_superfamily_lactonases"/>
</dbReference>
<keyword evidence="11" id="KW-1185">Reference proteome</keyword>
<dbReference type="PANTHER" id="PTHR42978:SF2">
    <property type="entry name" value="102 KBASES UNSTABLE REGION: FROM 1 TO 119443"/>
    <property type="match status" value="1"/>
</dbReference>
<dbReference type="GO" id="GO:0046872">
    <property type="term" value="F:metal ion binding"/>
    <property type="evidence" value="ECO:0007669"/>
    <property type="project" value="UniProtKB-KW"/>
</dbReference>
<evidence type="ECO:0000256" key="8">
    <source>
        <dbReference type="ARBA" id="ARBA00048505"/>
    </source>
</evidence>
<dbReference type="SUPFAM" id="SSF56281">
    <property type="entry name" value="Metallo-hydrolase/oxidoreductase"/>
    <property type="match status" value="1"/>
</dbReference>
<dbReference type="GO" id="GO:0016787">
    <property type="term" value="F:hydrolase activity"/>
    <property type="evidence" value="ECO:0007669"/>
    <property type="project" value="UniProtKB-KW"/>
</dbReference>
<dbReference type="AlphaFoldDB" id="A0A385TXA8"/>
<dbReference type="EMBL" id="CP032413">
    <property type="protein sequence ID" value="AYB48113.1"/>
    <property type="molecule type" value="Genomic_DNA"/>
</dbReference>
<keyword evidence="10" id="KW-0614">Plasmid</keyword>
<gene>
    <name evidence="10" type="ORF">D5F53_32875</name>
</gene>
<evidence type="ECO:0000256" key="5">
    <source>
        <dbReference type="ARBA" id="ARBA00022833"/>
    </source>
</evidence>
<evidence type="ECO:0000313" key="11">
    <source>
        <dbReference type="Proteomes" id="UP000266552"/>
    </source>
</evidence>
<feature type="domain" description="Metallo-beta-lactamase" evidence="9">
    <location>
        <begin position="47"/>
        <end position="268"/>
    </location>
</feature>
<protein>
    <submittedName>
        <fullName evidence="10">N-acyl homoserine lactonase family protein</fullName>
    </submittedName>
</protein>
<dbReference type="Proteomes" id="UP000266552">
    <property type="component" value="Plasmid pAZOPL1"/>
</dbReference>
<organism evidence="10 11">
    <name type="scientific">Paenibacillus lautus</name>
    <name type="common">Bacillus lautus</name>
    <dbReference type="NCBI Taxonomy" id="1401"/>
    <lineage>
        <taxon>Bacteria</taxon>
        <taxon>Bacillati</taxon>
        <taxon>Bacillota</taxon>
        <taxon>Bacilli</taxon>
        <taxon>Bacillales</taxon>
        <taxon>Paenibacillaceae</taxon>
        <taxon>Paenibacillus</taxon>
    </lineage>
</organism>
<geneLocation type="plasmid" evidence="10 11">
    <name>pAZOPL1</name>
</geneLocation>
<dbReference type="InterPro" id="IPR001279">
    <property type="entry name" value="Metallo-B-lactamas"/>
</dbReference>
<comment type="cofactor">
    <cofactor evidence="1">
        <name>Zn(2+)</name>
        <dbReference type="ChEBI" id="CHEBI:29105"/>
    </cofactor>
</comment>
<keyword evidence="3" id="KW-0479">Metal-binding</keyword>
<comment type="catalytic activity">
    <reaction evidence="6">
        <text>3',5'-cyclic CMP + H2O = CMP + H(+)</text>
        <dbReference type="Rhea" id="RHEA:72675"/>
        <dbReference type="ChEBI" id="CHEBI:15377"/>
        <dbReference type="ChEBI" id="CHEBI:15378"/>
        <dbReference type="ChEBI" id="CHEBI:58003"/>
        <dbReference type="ChEBI" id="CHEBI:60377"/>
    </reaction>
    <physiologicalReaction direction="left-to-right" evidence="6">
        <dbReference type="Rhea" id="RHEA:72676"/>
    </physiologicalReaction>
</comment>
<dbReference type="Pfam" id="PF00753">
    <property type="entry name" value="Lactamase_B"/>
    <property type="match status" value="1"/>
</dbReference>
<evidence type="ECO:0000256" key="4">
    <source>
        <dbReference type="ARBA" id="ARBA00022801"/>
    </source>
</evidence>
<comment type="function">
    <text evidence="7">Counteracts the endogenous Pycsar antiviral defense system. Phosphodiesterase that enables metal-dependent hydrolysis of host cyclic nucleotide Pycsar defense signals such as cCMP and cUMP.</text>
</comment>
<evidence type="ECO:0000256" key="2">
    <source>
        <dbReference type="ARBA" id="ARBA00007749"/>
    </source>
</evidence>
<dbReference type="SMART" id="SM00849">
    <property type="entry name" value="Lactamase_B"/>
    <property type="match status" value="1"/>
</dbReference>
<evidence type="ECO:0000256" key="1">
    <source>
        <dbReference type="ARBA" id="ARBA00001947"/>
    </source>
</evidence>